<dbReference type="EMBL" id="JAFDVH010000018">
    <property type="protein sequence ID" value="KAG7461013.1"/>
    <property type="molecule type" value="Genomic_DNA"/>
</dbReference>
<organism evidence="9 10">
    <name type="scientific">Megalops atlanticus</name>
    <name type="common">Tarpon</name>
    <name type="synonym">Clupea gigantea</name>
    <dbReference type="NCBI Taxonomy" id="7932"/>
    <lineage>
        <taxon>Eukaryota</taxon>
        <taxon>Metazoa</taxon>
        <taxon>Chordata</taxon>
        <taxon>Craniata</taxon>
        <taxon>Vertebrata</taxon>
        <taxon>Euteleostomi</taxon>
        <taxon>Actinopterygii</taxon>
        <taxon>Neopterygii</taxon>
        <taxon>Teleostei</taxon>
        <taxon>Elopiformes</taxon>
        <taxon>Megalopidae</taxon>
        <taxon>Megalops</taxon>
    </lineage>
</organism>
<dbReference type="Pfam" id="PF10470">
    <property type="entry name" value="AKAP7_RIRII_bdg"/>
    <property type="match status" value="1"/>
</dbReference>
<reference evidence="9" key="1">
    <citation type="submission" date="2021-01" db="EMBL/GenBank/DDBJ databases">
        <authorList>
            <person name="Zahm M."/>
            <person name="Roques C."/>
            <person name="Cabau C."/>
            <person name="Klopp C."/>
            <person name="Donnadieu C."/>
            <person name="Jouanno E."/>
            <person name="Lampietro C."/>
            <person name="Louis A."/>
            <person name="Herpin A."/>
            <person name="Echchiki A."/>
            <person name="Berthelot C."/>
            <person name="Parey E."/>
            <person name="Roest-Crollius H."/>
            <person name="Braasch I."/>
            <person name="Postlethwait J."/>
            <person name="Bobe J."/>
            <person name="Montfort J."/>
            <person name="Bouchez O."/>
            <person name="Begum T."/>
            <person name="Mejri S."/>
            <person name="Adams A."/>
            <person name="Chen W.-J."/>
            <person name="Guiguen Y."/>
        </authorList>
    </citation>
    <scope>NUCLEOTIDE SEQUENCE</scope>
    <source>
        <strain evidence="9">YG-15Mar2019-1</strain>
        <tissue evidence="9">Brain</tissue>
    </source>
</reference>
<keyword evidence="3" id="KW-0963">Cytoplasm</keyword>
<feature type="region of interest" description="Disordered" evidence="6">
    <location>
        <begin position="112"/>
        <end position="143"/>
    </location>
</feature>
<dbReference type="Proteomes" id="UP001046870">
    <property type="component" value="Chromosome 18"/>
</dbReference>
<comment type="subcellular location">
    <subcellularLocation>
        <location evidence="2">Cytoplasm</location>
    </subcellularLocation>
    <subcellularLocation>
        <location evidence="1">Nucleus</location>
    </subcellularLocation>
</comment>
<dbReference type="Gene3D" id="3.90.1140.10">
    <property type="entry name" value="Cyclic phosphodiesterase"/>
    <property type="match status" value="1"/>
</dbReference>
<dbReference type="InterPro" id="IPR052641">
    <property type="entry name" value="AKAP7_isoform_gamma"/>
</dbReference>
<dbReference type="InterPro" id="IPR019511">
    <property type="entry name" value="AKAP7_RI-RII-bd_dom"/>
</dbReference>
<feature type="compositionally biased region" description="Basic residues" evidence="6">
    <location>
        <begin position="127"/>
        <end position="143"/>
    </location>
</feature>
<accession>A0A9D3PIA2</accession>
<proteinExistence type="predicted"/>
<feature type="region of interest" description="Disordered" evidence="6">
    <location>
        <begin position="437"/>
        <end position="460"/>
    </location>
</feature>
<dbReference type="SUPFAM" id="SSF55144">
    <property type="entry name" value="LigT-like"/>
    <property type="match status" value="1"/>
</dbReference>
<dbReference type="OrthoDB" id="277832at2759"/>
<evidence type="ECO:0000256" key="5">
    <source>
        <dbReference type="ARBA" id="ARBA00038702"/>
    </source>
</evidence>
<feature type="domain" description="A-kinase anchor protein 7-like phosphoesterase" evidence="7">
    <location>
        <begin position="206"/>
        <end position="403"/>
    </location>
</feature>
<dbReference type="GO" id="GO:0005634">
    <property type="term" value="C:nucleus"/>
    <property type="evidence" value="ECO:0007669"/>
    <property type="project" value="UniProtKB-SubCell"/>
</dbReference>
<evidence type="ECO:0000256" key="6">
    <source>
        <dbReference type="SAM" id="MobiDB-lite"/>
    </source>
</evidence>
<keyword evidence="10" id="KW-1185">Reference proteome</keyword>
<dbReference type="AlphaFoldDB" id="A0A9D3PIA2"/>
<evidence type="ECO:0000313" key="9">
    <source>
        <dbReference type="EMBL" id="KAG7461013.1"/>
    </source>
</evidence>
<protein>
    <recommendedName>
        <fullName evidence="11">A-kinase anchoring protein 7</fullName>
    </recommendedName>
</protein>
<comment type="subunit">
    <text evidence="5">Binds cAMP-dependent protein kinase (PKA). Interacts with PRKCA; only the cytoplasmic form is capable of interacting with PRKCA.</text>
</comment>
<dbReference type="GO" id="GO:0005829">
    <property type="term" value="C:cytosol"/>
    <property type="evidence" value="ECO:0007669"/>
    <property type="project" value="TreeGrafter"/>
</dbReference>
<evidence type="ECO:0000256" key="1">
    <source>
        <dbReference type="ARBA" id="ARBA00004123"/>
    </source>
</evidence>
<evidence type="ECO:0000259" key="7">
    <source>
        <dbReference type="Pfam" id="PF10469"/>
    </source>
</evidence>
<evidence type="ECO:0000256" key="4">
    <source>
        <dbReference type="ARBA" id="ARBA00023242"/>
    </source>
</evidence>
<keyword evidence="4" id="KW-0539">Nucleus</keyword>
<feature type="domain" description="A-kinase anchor protein 7 RI-RII subunit-binding" evidence="8">
    <location>
        <begin position="410"/>
        <end position="455"/>
    </location>
</feature>
<gene>
    <name evidence="9" type="ORF">MATL_G00205040</name>
</gene>
<feature type="compositionally biased region" description="Basic and acidic residues" evidence="6">
    <location>
        <begin position="116"/>
        <end position="126"/>
    </location>
</feature>
<dbReference type="PANTHER" id="PTHR15934">
    <property type="entry name" value="RNA 2',3'-CYCLIC PHOSPHODIESTERASE"/>
    <property type="match status" value="1"/>
</dbReference>
<evidence type="ECO:0000313" key="10">
    <source>
        <dbReference type="Proteomes" id="UP001046870"/>
    </source>
</evidence>
<dbReference type="GO" id="GO:0010738">
    <property type="term" value="P:regulation of protein kinase A signaling"/>
    <property type="evidence" value="ECO:0007669"/>
    <property type="project" value="TreeGrafter"/>
</dbReference>
<evidence type="ECO:0000259" key="8">
    <source>
        <dbReference type="Pfam" id="PF10470"/>
    </source>
</evidence>
<evidence type="ECO:0008006" key="11">
    <source>
        <dbReference type="Google" id="ProtNLM"/>
    </source>
</evidence>
<evidence type="ECO:0000256" key="2">
    <source>
        <dbReference type="ARBA" id="ARBA00004496"/>
    </source>
</evidence>
<dbReference type="InterPro" id="IPR019510">
    <property type="entry name" value="AKAP7-like_phosphoesterase"/>
</dbReference>
<sequence>MIPLRVLLLQTPKFTVKVARQSLPRVIHKLPGGQVNLANKVGHQSRCCAFSALPVGQVNFADMQPVSGSVTDFHIVELDTSMELDSGLLELAPATNALEDVNPEDSCLLSGPCVPERIDSEHETPKKERKKMKKARVRGRKQKAKSSGCADSLLAELPFVNAEIWTDLGFTTCEKNVKKKRKRGDSGRGESEEDGEKKKKKKQPRPNYFVSIPIRNPMITDGIKAVQDLVVQNDERYSRTLIPVGSLHITLLVAYLSSEEEINMAKSAMEQTKQALQDLLEGRDLILPFCGIGHFKNEVAFAQLAEGSHLSTLTEIAGVVRKAFEEKGVSPGDSKAFKPHLTFMKLSRAPKLRSQGIKKIDPKVYESLAQHSFGEETVSRLDLCSMLKKKSADGYYHCETTIMLGEKKGAEPDDEELLSLSKRLVEDAVLKAVQQYMEETQQNQGPPKPGQNLNASSGSK</sequence>
<comment type="caution">
    <text evidence="9">The sequence shown here is derived from an EMBL/GenBank/DDBJ whole genome shotgun (WGS) entry which is preliminary data.</text>
</comment>
<dbReference type="GO" id="GO:0034237">
    <property type="term" value="F:protein kinase A regulatory subunit binding"/>
    <property type="evidence" value="ECO:0007669"/>
    <property type="project" value="TreeGrafter"/>
</dbReference>
<dbReference type="PANTHER" id="PTHR15934:SF6">
    <property type="entry name" value="A-KINASE ANCHOR PROTEIN 7 ISOFORM GAMMA"/>
    <property type="match status" value="1"/>
</dbReference>
<name>A0A9D3PIA2_MEGAT</name>
<dbReference type="FunFam" id="3.90.1140.10:FF:000004">
    <property type="entry name" value="A-kinase anchoring protein 7 isoform X1"/>
    <property type="match status" value="1"/>
</dbReference>
<evidence type="ECO:0000256" key="3">
    <source>
        <dbReference type="ARBA" id="ARBA00022490"/>
    </source>
</evidence>
<feature type="region of interest" description="Disordered" evidence="6">
    <location>
        <begin position="177"/>
        <end position="207"/>
    </location>
</feature>
<dbReference type="Pfam" id="PF10469">
    <property type="entry name" value="AKAP7_NLS"/>
    <property type="match status" value="1"/>
</dbReference>
<dbReference type="InterPro" id="IPR009097">
    <property type="entry name" value="Cyclic_Pdiesterase"/>
</dbReference>